<organism evidence="4 5">
    <name type="scientific">Dentiscutata erythropus</name>
    <dbReference type="NCBI Taxonomy" id="1348616"/>
    <lineage>
        <taxon>Eukaryota</taxon>
        <taxon>Fungi</taxon>
        <taxon>Fungi incertae sedis</taxon>
        <taxon>Mucoromycota</taxon>
        <taxon>Glomeromycotina</taxon>
        <taxon>Glomeromycetes</taxon>
        <taxon>Diversisporales</taxon>
        <taxon>Gigasporaceae</taxon>
        <taxon>Dentiscutata</taxon>
    </lineage>
</organism>
<dbReference type="AlphaFoldDB" id="A0A9N8Z1K0"/>
<evidence type="ECO:0000259" key="3">
    <source>
        <dbReference type="PROSITE" id="PS50157"/>
    </source>
</evidence>
<dbReference type="EMBL" id="CAJVPY010000343">
    <property type="protein sequence ID" value="CAG8467003.1"/>
    <property type="molecule type" value="Genomic_DNA"/>
</dbReference>
<dbReference type="Proteomes" id="UP000789405">
    <property type="component" value="Unassembled WGS sequence"/>
</dbReference>
<gene>
    <name evidence="4" type="ORF">DERYTH_LOCUS1275</name>
</gene>
<dbReference type="GO" id="GO:0008270">
    <property type="term" value="F:zinc ion binding"/>
    <property type="evidence" value="ECO:0007669"/>
    <property type="project" value="UniProtKB-KW"/>
</dbReference>
<dbReference type="InterPro" id="IPR013087">
    <property type="entry name" value="Znf_C2H2_type"/>
</dbReference>
<evidence type="ECO:0000313" key="4">
    <source>
        <dbReference type="EMBL" id="CAG8467003.1"/>
    </source>
</evidence>
<dbReference type="OrthoDB" id="2439173at2759"/>
<keyword evidence="1" id="KW-0479">Metal-binding</keyword>
<proteinExistence type="predicted"/>
<evidence type="ECO:0000313" key="5">
    <source>
        <dbReference type="Proteomes" id="UP000789405"/>
    </source>
</evidence>
<sequence>MFICSVCNEIFGRLTCLINHKKIHKNYYQVEDSSDDCTDENTEIHSSDESDESEVVMFNNQAIVDNEHNPLVDISNPTLEEYSSTFDETNLMSEESSSTSEEISSTSEEISSTSEESNSPFEESSSTFNEFNSTLDLIADERSLFSGYSEEKLYQVFSTPIVQIKGQVYSFEYQPIISAVKEILQNQEIATNCVFDYEEIYSSIEAIYSEFYNCNWWDRAQQCIPSENKVLPIILYSDATMLDRLEKISCHPVFISLGNIPTRFRNKPEAKALVGIIPTLQGTKEERQTPQFRQLIQTTFHKCMNDKLNTINLPSNRKIIRTESQMKQVIAMGQGKDYSIHEETNSFWNHLDFLKSYGGAALVNKMDLRFGLIPRYPGLKIFNVGLADLALFTASEYKHMMKVMPFILEGLFEDKKKK</sequence>
<reference evidence="4" key="1">
    <citation type="submission" date="2021-06" db="EMBL/GenBank/DDBJ databases">
        <authorList>
            <person name="Kallberg Y."/>
            <person name="Tangrot J."/>
            <person name="Rosling A."/>
        </authorList>
    </citation>
    <scope>NUCLEOTIDE SEQUENCE</scope>
    <source>
        <strain evidence="4">MA453B</strain>
    </source>
</reference>
<comment type="caution">
    <text evidence="4">The sequence shown here is derived from an EMBL/GenBank/DDBJ whole genome shotgun (WGS) entry which is preliminary data.</text>
</comment>
<accession>A0A9N8Z1K0</accession>
<feature type="region of interest" description="Disordered" evidence="2">
    <location>
        <begin position="86"/>
        <end position="127"/>
    </location>
</feature>
<feature type="domain" description="C2H2-type" evidence="3">
    <location>
        <begin position="2"/>
        <end position="29"/>
    </location>
</feature>
<keyword evidence="5" id="KW-1185">Reference proteome</keyword>
<feature type="compositionally biased region" description="Low complexity" evidence="2">
    <location>
        <begin position="93"/>
        <end position="127"/>
    </location>
</feature>
<keyword evidence="1" id="KW-0862">Zinc</keyword>
<evidence type="ECO:0000256" key="1">
    <source>
        <dbReference type="PROSITE-ProRule" id="PRU00042"/>
    </source>
</evidence>
<evidence type="ECO:0000256" key="2">
    <source>
        <dbReference type="SAM" id="MobiDB-lite"/>
    </source>
</evidence>
<dbReference type="Pfam" id="PF18759">
    <property type="entry name" value="Plavaka"/>
    <property type="match status" value="1"/>
</dbReference>
<dbReference type="InterPro" id="IPR041078">
    <property type="entry name" value="Plavaka"/>
</dbReference>
<dbReference type="PROSITE" id="PS00028">
    <property type="entry name" value="ZINC_FINGER_C2H2_1"/>
    <property type="match status" value="1"/>
</dbReference>
<protein>
    <submittedName>
        <fullName evidence="4">13289_t:CDS:1</fullName>
    </submittedName>
</protein>
<dbReference type="PROSITE" id="PS50157">
    <property type="entry name" value="ZINC_FINGER_C2H2_2"/>
    <property type="match status" value="1"/>
</dbReference>
<keyword evidence="1" id="KW-0863">Zinc-finger</keyword>
<name>A0A9N8Z1K0_9GLOM</name>